<evidence type="ECO:0000313" key="13">
    <source>
        <dbReference type="EMBL" id="MCO6025687.1"/>
    </source>
</evidence>
<evidence type="ECO:0000256" key="3">
    <source>
        <dbReference type="ARBA" id="ARBA00022452"/>
    </source>
</evidence>
<reference evidence="13 14" key="1">
    <citation type="submission" date="2022-06" db="EMBL/GenBank/DDBJ databases">
        <title>A taxonomic note on the genus Prevotella: Description of four novel genera and emended description of the genera Hallella and Xylanibacter.</title>
        <authorList>
            <person name="Hitch T.C.A."/>
        </authorList>
    </citation>
    <scope>NUCLEOTIDE SEQUENCE [LARGE SCALE GENOMIC DNA]</scope>
    <source>
        <strain evidence="13 14">DSM 100619</strain>
    </source>
</reference>
<dbReference type="InterPro" id="IPR023997">
    <property type="entry name" value="TonB-dep_OMP_SusC/RagA_CS"/>
</dbReference>
<dbReference type="Gene3D" id="2.40.170.20">
    <property type="entry name" value="TonB-dependent receptor, beta-barrel domain"/>
    <property type="match status" value="1"/>
</dbReference>
<dbReference type="NCBIfam" id="TIGR04056">
    <property type="entry name" value="OMP_RagA_SusC"/>
    <property type="match status" value="1"/>
</dbReference>
<keyword evidence="7 8" id="KW-0998">Cell outer membrane</keyword>
<comment type="similarity">
    <text evidence="8 9">Belongs to the TonB-dependent receptor family.</text>
</comment>
<dbReference type="Gene3D" id="2.170.130.10">
    <property type="entry name" value="TonB-dependent receptor, plug domain"/>
    <property type="match status" value="1"/>
</dbReference>
<organism evidence="13 14">
    <name type="scientific">Segatella cerevisiae</name>
    <dbReference type="NCBI Taxonomy" id="2053716"/>
    <lineage>
        <taxon>Bacteria</taxon>
        <taxon>Pseudomonadati</taxon>
        <taxon>Bacteroidota</taxon>
        <taxon>Bacteroidia</taxon>
        <taxon>Bacteroidales</taxon>
        <taxon>Prevotellaceae</taxon>
        <taxon>Segatella</taxon>
    </lineage>
</organism>
<feature type="chain" id="PRO_5046780920" evidence="10">
    <location>
        <begin position="22"/>
        <end position="1017"/>
    </location>
</feature>
<dbReference type="Pfam" id="PF07715">
    <property type="entry name" value="Plug"/>
    <property type="match status" value="1"/>
</dbReference>
<evidence type="ECO:0000256" key="6">
    <source>
        <dbReference type="ARBA" id="ARBA00023136"/>
    </source>
</evidence>
<comment type="caution">
    <text evidence="13">The sequence shown here is derived from an EMBL/GenBank/DDBJ whole genome shotgun (WGS) entry which is preliminary data.</text>
</comment>
<feature type="signal peptide" evidence="10">
    <location>
        <begin position="1"/>
        <end position="21"/>
    </location>
</feature>
<keyword evidence="3 8" id="KW-1134">Transmembrane beta strand</keyword>
<keyword evidence="14" id="KW-1185">Reference proteome</keyword>
<dbReference type="SUPFAM" id="SSF56935">
    <property type="entry name" value="Porins"/>
    <property type="match status" value="1"/>
</dbReference>
<evidence type="ECO:0000256" key="8">
    <source>
        <dbReference type="PROSITE-ProRule" id="PRU01360"/>
    </source>
</evidence>
<dbReference type="Proteomes" id="UP001204015">
    <property type="component" value="Unassembled WGS sequence"/>
</dbReference>
<evidence type="ECO:0000256" key="5">
    <source>
        <dbReference type="ARBA" id="ARBA00023077"/>
    </source>
</evidence>
<dbReference type="InterPro" id="IPR037066">
    <property type="entry name" value="Plug_dom_sf"/>
</dbReference>
<feature type="domain" description="TonB-dependent receptor plug" evidence="12">
    <location>
        <begin position="112"/>
        <end position="236"/>
    </location>
</feature>
<evidence type="ECO:0000259" key="11">
    <source>
        <dbReference type="Pfam" id="PF00593"/>
    </source>
</evidence>
<dbReference type="PROSITE" id="PS52016">
    <property type="entry name" value="TONB_DEPENDENT_REC_3"/>
    <property type="match status" value="1"/>
</dbReference>
<gene>
    <name evidence="13" type="ORF">NG821_07515</name>
</gene>
<proteinExistence type="inferred from homology"/>
<protein>
    <submittedName>
        <fullName evidence="13">SusC/RagA family TonB-linked outer membrane protein</fullName>
    </submittedName>
</protein>
<keyword evidence="6 8" id="KW-0472">Membrane</keyword>
<dbReference type="InterPro" id="IPR008969">
    <property type="entry name" value="CarboxyPept-like_regulatory"/>
</dbReference>
<name>A0ABT1BX97_9BACT</name>
<evidence type="ECO:0000256" key="10">
    <source>
        <dbReference type="SAM" id="SignalP"/>
    </source>
</evidence>
<evidence type="ECO:0000313" key="14">
    <source>
        <dbReference type="Proteomes" id="UP001204015"/>
    </source>
</evidence>
<evidence type="ECO:0000256" key="9">
    <source>
        <dbReference type="RuleBase" id="RU003357"/>
    </source>
</evidence>
<keyword evidence="10" id="KW-0732">Signal</keyword>
<keyword evidence="5 9" id="KW-0798">TonB box</keyword>
<dbReference type="Pfam" id="PF00593">
    <property type="entry name" value="TonB_dep_Rec_b-barrel"/>
    <property type="match status" value="1"/>
</dbReference>
<evidence type="ECO:0000256" key="7">
    <source>
        <dbReference type="ARBA" id="ARBA00023237"/>
    </source>
</evidence>
<dbReference type="InterPro" id="IPR036942">
    <property type="entry name" value="Beta-barrel_TonB_sf"/>
</dbReference>
<keyword evidence="2 8" id="KW-0813">Transport</keyword>
<evidence type="ECO:0000256" key="2">
    <source>
        <dbReference type="ARBA" id="ARBA00022448"/>
    </source>
</evidence>
<dbReference type="RefSeq" id="WP_252761041.1">
    <property type="nucleotide sequence ID" value="NZ_JAMXLY010000024.1"/>
</dbReference>
<dbReference type="InterPro" id="IPR039426">
    <property type="entry name" value="TonB-dep_rcpt-like"/>
</dbReference>
<dbReference type="Gene3D" id="2.60.40.1120">
    <property type="entry name" value="Carboxypeptidase-like, regulatory domain"/>
    <property type="match status" value="1"/>
</dbReference>
<dbReference type="NCBIfam" id="TIGR04057">
    <property type="entry name" value="SusC_RagA_signa"/>
    <property type="match status" value="1"/>
</dbReference>
<dbReference type="InterPro" id="IPR012910">
    <property type="entry name" value="Plug_dom"/>
</dbReference>
<dbReference type="InterPro" id="IPR000531">
    <property type="entry name" value="Beta-barrel_TonB"/>
</dbReference>
<accession>A0ABT1BX97</accession>
<sequence length="1017" mass="112399">MGKRLMMFLACVFLFVGMAMAQTQVTGTVVSSDDGQPVIGASVQVLGTQDGTVTDTEGKFTLSVPTGKKLKVDYIGMNSQIVTAKPNLKVILKSDNKSLDEVIVTGYGNFKKSTFTGSAATMDATHLQDVPVMSVEDKLAGGVSGVSVTSSSSSPGAVSSIRIRGMGSINAGNDPLIVIDGTPVSSGNMSGFADAAYNSAGTNILSTINSDDIASMTVIKDAAAASLYGSRAANGVIVITTKSGSKGKTQVNYRSDWGFSNMAINYRPQLNGDDRRALLETGLKNYYVYGENMSASDAEKQAASQIDDYAAKPSTGWTDWKDLLFRTGHHSDYQVDVSGGGETTKFYTSLAYAKQDGIIANEGLKRYTGNVNVTHTFGPFTLNVTTLISKMRQQMANEGTSYDGAVANYAFFQNPSTTAYNSDGSFTQGPGYASVNPLFERQHSSDVNTVHRSYSTMKLSWNIWDGLDLSEKLAYDYTDGTEDVLWDRYSNNGSPSGVMQRVKNSIEQINAQTQLTYEKSFGLHNIDALLGFETEDYRYDYNYMSGQDYPGDLYEFENAGTTSAASDKQNSKLVSYLGRINYNYNNTYYLGASFRTDGSSRLARDNRWGNFWSVSGAWRFTNEGFMKSIKSILSDGKLRVSYGVNGTQPNNYYSYMDLYRYGEYYNGQSGMGIVGVGNKDLKWEKNYAFNVGLDLTFLNRYSAVFDFYTRKTKDLIYDMPISGIPGYYNDLTPFMPTIAKNIGSLRNTGYELTLTANWIENNDFSWTTSVNMAHNHNKVIKLNGSSDVIMDATYSYVLAHKVGESYNSYYCYEYAGVDPQTGNELYYINDGTANARKTTTDVNKAHKVIVGSPEAKLEGGISNTLKWKFIDFGFNFTYQIGGHAYDYPRWQHSNGGTDLYQGATPSYYKLADMWTGPGDTNAKLPKFQYGNTFVYSSRWLMPLHYLRLKSLTIGFSVPRQYLQKLNLSKARIYFSGFNLLTCKSSKLYVDPEVPVNGISSFETPAIRTFTFGVELVF</sequence>
<dbReference type="SUPFAM" id="SSF49464">
    <property type="entry name" value="Carboxypeptidase regulatory domain-like"/>
    <property type="match status" value="1"/>
</dbReference>
<evidence type="ECO:0000256" key="4">
    <source>
        <dbReference type="ARBA" id="ARBA00022692"/>
    </source>
</evidence>
<evidence type="ECO:0000256" key="1">
    <source>
        <dbReference type="ARBA" id="ARBA00004571"/>
    </source>
</evidence>
<evidence type="ECO:0000259" key="12">
    <source>
        <dbReference type="Pfam" id="PF07715"/>
    </source>
</evidence>
<dbReference type="Pfam" id="PF13715">
    <property type="entry name" value="CarbopepD_reg_2"/>
    <property type="match status" value="1"/>
</dbReference>
<keyword evidence="4 8" id="KW-0812">Transmembrane</keyword>
<feature type="domain" description="TonB-dependent receptor-like beta-barrel" evidence="11">
    <location>
        <begin position="405"/>
        <end position="823"/>
    </location>
</feature>
<dbReference type="InterPro" id="IPR023996">
    <property type="entry name" value="TonB-dep_OMP_SusC/RagA"/>
</dbReference>
<dbReference type="EMBL" id="JAMXLY010000024">
    <property type="protein sequence ID" value="MCO6025687.1"/>
    <property type="molecule type" value="Genomic_DNA"/>
</dbReference>
<comment type="subcellular location">
    <subcellularLocation>
        <location evidence="1 8">Cell outer membrane</location>
        <topology evidence="1 8">Multi-pass membrane protein</topology>
    </subcellularLocation>
</comment>